<evidence type="ECO:0000313" key="4">
    <source>
        <dbReference type="EMBL" id="KAJ8708989.1"/>
    </source>
</evidence>
<keyword evidence="1" id="KW-0175">Coiled coil</keyword>
<dbReference type="AlphaFoldDB" id="A0AAD7YAR3"/>
<dbReference type="Proteomes" id="UP001231518">
    <property type="component" value="Chromosome 22"/>
</dbReference>
<organism evidence="4 5">
    <name type="scientific">Mythimna separata</name>
    <name type="common">Oriental armyworm</name>
    <name type="synonym">Pseudaletia separata</name>
    <dbReference type="NCBI Taxonomy" id="271217"/>
    <lineage>
        <taxon>Eukaryota</taxon>
        <taxon>Metazoa</taxon>
        <taxon>Ecdysozoa</taxon>
        <taxon>Arthropoda</taxon>
        <taxon>Hexapoda</taxon>
        <taxon>Insecta</taxon>
        <taxon>Pterygota</taxon>
        <taxon>Neoptera</taxon>
        <taxon>Endopterygota</taxon>
        <taxon>Lepidoptera</taxon>
        <taxon>Glossata</taxon>
        <taxon>Ditrysia</taxon>
        <taxon>Noctuoidea</taxon>
        <taxon>Noctuidae</taxon>
        <taxon>Noctuinae</taxon>
        <taxon>Hadenini</taxon>
        <taxon>Mythimna</taxon>
    </lineage>
</organism>
<keyword evidence="5" id="KW-1185">Reference proteome</keyword>
<evidence type="ECO:0000313" key="5">
    <source>
        <dbReference type="Proteomes" id="UP001231518"/>
    </source>
</evidence>
<evidence type="ECO:0000259" key="3">
    <source>
        <dbReference type="Pfam" id="PF25298"/>
    </source>
</evidence>
<evidence type="ECO:0000256" key="1">
    <source>
        <dbReference type="SAM" id="Coils"/>
    </source>
</evidence>
<accession>A0AAD7YAR3</accession>
<dbReference type="EMBL" id="JARGEI010000024">
    <property type="protein sequence ID" value="KAJ8708989.1"/>
    <property type="molecule type" value="Genomic_DNA"/>
</dbReference>
<dbReference type="InterPro" id="IPR057251">
    <property type="entry name" value="FP_C"/>
</dbReference>
<gene>
    <name evidence="4" type="ORF">PYW07_008815</name>
</gene>
<protein>
    <recommendedName>
        <fullName evidence="3">FP protein C-terminal domain-containing protein</fullName>
    </recommendedName>
</protein>
<sequence>MSVKRTPPKNTTNIEPALPFSSEPNTSGPLEMSRQSTKTAGVTFRNNKRKFEAEFSAELKTFKEDITSMFAELKKEQNEKFHKLQSNLEELKSLNTELRTDLQFYSEKYDELLKNIHCMEVEAQNSHEYVRSLENKVEYLERCTKSASIEIRNLPKNQRETKQDLVEILKTIGDSMSTPITVADIRDIYRLTSKSPEIRGTVVVDFNSVLTKENLMNNVKNYNKTNAGNKLNSSHIHLPGKTPIYLAECLTTKAKKVFYQAREFAKLYKYAYCWSAHGNIYIRRKEGETASKIVDEHDLEKLKLKQTI</sequence>
<comment type="caution">
    <text evidence="4">The sequence shown here is derived from an EMBL/GenBank/DDBJ whole genome shotgun (WGS) entry which is preliminary data.</text>
</comment>
<feature type="coiled-coil region" evidence="1">
    <location>
        <begin position="59"/>
        <end position="122"/>
    </location>
</feature>
<dbReference type="Pfam" id="PF25298">
    <property type="entry name" value="Baculo_FP_2nd"/>
    <property type="match status" value="1"/>
</dbReference>
<evidence type="ECO:0000256" key="2">
    <source>
        <dbReference type="SAM" id="MobiDB-lite"/>
    </source>
</evidence>
<feature type="domain" description="FP protein C-terminal" evidence="3">
    <location>
        <begin position="251"/>
        <end position="303"/>
    </location>
</feature>
<feature type="region of interest" description="Disordered" evidence="2">
    <location>
        <begin position="1"/>
        <end position="40"/>
    </location>
</feature>
<reference evidence="4" key="1">
    <citation type="submission" date="2023-03" db="EMBL/GenBank/DDBJ databases">
        <title>Chromosome-level genomes of two armyworms, Mythimna separata and Mythimna loreyi, provide insights into the biosynthesis and reception of sex pheromones.</title>
        <authorList>
            <person name="Zhao H."/>
        </authorList>
    </citation>
    <scope>NUCLEOTIDE SEQUENCE</scope>
    <source>
        <strain evidence="4">BeijingLab</strain>
        <tissue evidence="4">Pupa</tissue>
    </source>
</reference>
<feature type="compositionally biased region" description="Polar residues" evidence="2">
    <location>
        <begin position="22"/>
        <end position="40"/>
    </location>
</feature>
<name>A0AAD7YAR3_MYTSE</name>
<proteinExistence type="predicted"/>